<keyword evidence="2" id="KW-1185">Reference proteome</keyword>
<dbReference type="Proteomes" id="UP000037035">
    <property type="component" value="Unassembled WGS sequence"/>
</dbReference>
<gene>
    <name evidence="1" type="ORF">VP01_514g2</name>
</gene>
<evidence type="ECO:0000313" key="2">
    <source>
        <dbReference type="Proteomes" id="UP000037035"/>
    </source>
</evidence>
<name>A0A0L6ULQ1_9BASI</name>
<dbReference type="AlphaFoldDB" id="A0A0L6ULQ1"/>
<dbReference type="EMBL" id="LAVV01010331">
    <property type="protein sequence ID" value="KNZ49207.1"/>
    <property type="molecule type" value="Genomic_DNA"/>
</dbReference>
<sequence length="363" mass="40424">MEVVGRFGGELSKQVFEFETSCLSHEMGYKASTLNLFRLSGFGREKPICITMTESTSYTWDTPGLDLTQEFLPSWRGLKVQVPGAFFWQGFPFLIFSTWEPTWIYVETISPELVATCYTLAKGLGQVRFQIDWKTSSGMIDDARMSKAASAKVRALILMAPEQELQLAAASSLEEGIFTNDMSRLHLLVAPKGIPSRDAEGRNDGTSGSSRRHPLIGKDIACEGLIGLVTSLTREHEAAQGWMMEPLAWCRHLLHRFLKTSEIPLIKRLILLPPLTHPLYHSPHCLYLCFHPKICLPRVSNLLPVCISVILLPSGAFDFFFPSISKSFANLQASISLPFARDVSCAFILIPTVLQNLLSSIGQ</sequence>
<protein>
    <submittedName>
        <fullName evidence="1">Uncharacterized protein</fullName>
    </submittedName>
</protein>
<proteinExistence type="predicted"/>
<organism evidence="1 2">
    <name type="scientific">Puccinia sorghi</name>
    <dbReference type="NCBI Taxonomy" id="27349"/>
    <lineage>
        <taxon>Eukaryota</taxon>
        <taxon>Fungi</taxon>
        <taxon>Dikarya</taxon>
        <taxon>Basidiomycota</taxon>
        <taxon>Pucciniomycotina</taxon>
        <taxon>Pucciniomycetes</taxon>
        <taxon>Pucciniales</taxon>
        <taxon>Pucciniaceae</taxon>
        <taxon>Puccinia</taxon>
    </lineage>
</organism>
<reference evidence="1 2" key="1">
    <citation type="submission" date="2015-08" db="EMBL/GenBank/DDBJ databases">
        <title>Next Generation Sequencing and Analysis of the Genome of Puccinia sorghi L Schw, the Causal Agent of Maize Common Rust.</title>
        <authorList>
            <person name="Rochi L."/>
            <person name="Burguener G."/>
            <person name="Darino M."/>
            <person name="Turjanski A."/>
            <person name="Kreff E."/>
            <person name="Dieguez M.J."/>
            <person name="Sacco F."/>
        </authorList>
    </citation>
    <scope>NUCLEOTIDE SEQUENCE [LARGE SCALE GENOMIC DNA]</scope>
    <source>
        <strain evidence="1 2">RO10H11247</strain>
    </source>
</reference>
<dbReference type="VEuPathDB" id="FungiDB:VP01_514g2"/>
<evidence type="ECO:0000313" key="1">
    <source>
        <dbReference type="EMBL" id="KNZ49207.1"/>
    </source>
</evidence>
<accession>A0A0L6ULQ1</accession>
<comment type="caution">
    <text evidence="1">The sequence shown here is derived from an EMBL/GenBank/DDBJ whole genome shotgun (WGS) entry which is preliminary data.</text>
</comment>